<keyword evidence="2" id="KW-0175">Coiled coil</keyword>
<organism evidence="6 7">
    <name type="scientific">Arabidopsis arenosa</name>
    <name type="common">Sand rock-cress</name>
    <name type="synonym">Cardaminopsis arenosa</name>
    <dbReference type="NCBI Taxonomy" id="38785"/>
    <lineage>
        <taxon>Eukaryota</taxon>
        <taxon>Viridiplantae</taxon>
        <taxon>Streptophyta</taxon>
        <taxon>Embryophyta</taxon>
        <taxon>Tracheophyta</taxon>
        <taxon>Spermatophyta</taxon>
        <taxon>Magnoliopsida</taxon>
        <taxon>eudicotyledons</taxon>
        <taxon>Gunneridae</taxon>
        <taxon>Pentapetalae</taxon>
        <taxon>rosids</taxon>
        <taxon>malvids</taxon>
        <taxon>Brassicales</taxon>
        <taxon>Brassicaceae</taxon>
        <taxon>Camelineae</taxon>
        <taxon>Arabidopsis</taxon>
    </lineage>
</organism>
<dbReference type="PROSITE" id="PS50089">
    <property type="entry name" value="ZF_RING_2"/>
    <property type="match status" value="1"/>
</dbReference>
<keyword evidence="7" id="KW-1185">Reference proteome</keyword>
<feature type="coiled-coil region" evidence="2">
    <location>
        <begin position="1675"/>
        <end position="1720"/>
    </location>
</feature>
<dbReference type="SMART" id="SM00184">
    <property type="entry name" value="RING"/>
    <property type="match status" value="1"/>
</dbReference>
<feature type="region of interest" description="Disordered" evidence="3">
    <location>
        <begin position="1460"/>
        <end position="1482"/>
    </location>
</feature>
<dbReference type="Gene3D" id="6.10.250.1310">
    <property type="match status" value="1"/>
</dbReference>
<dbReference type="SUPFAM" id="SSF52540">
    <property type="entry name" value="P-loop containing nucleoside triphosphate hydrolases"/>
    <property type="match status" value="1"/>
</dbReference>
<dbReference type="InterPro" id="IPR001841">
    <property type="entry name" value="Znf_RING"/>
</dbReference>
<dbReference type="GO" id="GO:0008270">
    <property type="term" value="F:zinc ion binding"/>
    <property type="evidence" value="ECO:0007669"/>
    <property type="project" value="UniProtKB-KW"/>
</dbReference>
<feature type="coiled-coil region" evidence="2">
    <location>
        <begin position="1171"/>
        <end position="1213"/>
    </location>
</feature>
<feature type="region of interest" description="Disordered" evidence="3">
    <location>
        <begin position="1968"/>
        <end position="2010"/>
    </location>
</feature>
<feature type="region of interest" description="Disordered" evidence="3">
    <location>
        <begin position="1810"/>
        <end position="1834"/>
    </location>
</feature>
<feature type="compositionally biased region" description="Polar residues" evidence="3">
    <location>
        <begin position="92"/>
        <end position="112"/>
    </location>
</feature>
<dbReference type="EMBL" id="LR999451">
    <property type="protein sequence ID" value="CAE5956849.1"/>
    <property type="molecule type" value="Genomic_DNA"/>
</dbReference>
<feature type="domain" description="VWFA" evidence="5">
    <location>
        <begin position="2150"/>
        <end position="2339"/>
    </location>
</feature>
<dbReference type="InterPro" id="IPR027417">
    <property type="entry name" value="P-loop_NTPase"/>
</dbReference>
<dbReference type="Pfam" id="PF14624">
    <property type="entry name" value="Vwaint"/>
    <property type="match status" value="1"/>
</dbReference>
<feature type="compositionally biased region" description="Low complexity" evidence="3">
    <location>
        <begin position="1973"/>
        <end position="2010"/>
    </location>
</feature>
<feature type="compositionally biased region" description="Polar residues" evidence="3">
    <location>
        <begin position="2558"/>
        <end position="2572"/>
    </location>
</feature>
<dbReference type="SMART" id="SM00327">
    <property type="entry name" value="VWA"/>
    <property type="match status" value="1"/>
</dbReference>
<evidence type="ECO:0000256" key="3">
    <source>
        <dbReference type="SAM" id="MobiDB-lite"/>
    </source>
</evidence>
<dbReference type="CDD" id="cd23114">
    <property type="entry name" value="RING-H2_WAVH2"/>
    <property type="match status" value="1"/>
</dbReference>
<dbReference type="InterPro" id="IPR039322">
    <property type="entry name" value="MOM1"/>
</dbReference>
<sequence>MKKDEKNSSAGRTICTRSLAASIPASAEQETPGLRRSSRGAPSTNLITPASATRKSERLAPSPASVAIKSGGMDKNYTPSPLRRSNRGKNVVSLQNSKGSDNSGRNADTSSDIEQRKDKRKNSVEESTNKINKQGPIMSARSFRALFRGKLKESKALVDVSPNEEELVVVGCSRRIPAGNDDAQGKTDCPPNAGSKRLPVGESSLDKGTDFPLKSITDTENMVLDASPIVETGDDSVIGSPSENLQTQKLQDGNTDCPPPANTESKRLSVGETGIPLKSVTETEKMVLDASPIVEIGDDSVIESKKLPVGETSLEKDTDFPLKSITETEKMVLYASPIVETRDDSVIASPSENLETQKPFVSNTGLETDIGLPLKRKRDTAGIELDACATVANGDDHVMSSDGVIPSPFGCKKDNQPEMCNTCKKRQKVNGDFQNLSVCSCIAQPVEESDHLTQDMKETGPATSREYEENGQMQHGKSSEPKLYSSMYPEYWVPVQLSDVQLEQYCRTLFSKSLSLSSLSKIDLGALEETLNSVRKTCDHPYVMDASLKQLLTKNLELHKILDVEIKASGKLQLLDEMLTHIKKNGLKAVVFYQAAQTPEGLLLGNILEDFVGQRFGPKSYEHGIYSSKKNAINNFNKESQCCVLLLETRACSQTIKLLRAEVFILFGSSLNPSHDVKHLEKIKIESCSERTKIFRLYSVCTVEEKALILARQNKRHHKAVENLSRSLTHALLMWGASYLFDRLDHFHGSETTHSGVSFEQSIMDGVIHEFSSILSSKGGEENEVKLCLLLEAKHAQGTYSSDSTLFGEDHIKLSDEDSHSPNIFWTKLLGGKNPLWKYPSDTPQRNRKRVQYFEGSEESPKIGDGGNAKKQKKASDDVTDPPVDDDERKASGKDHIGALESPKVIALQSSCKSTSGADGTLDGNDAYGLYSMGGHISGIPEDMLAGRDWRKIPGESQRRLHAVLKLKMAKLCQVLHLSDACTSMVENFLEYVIENHRIYEEPASTLQAFQLALSWIAALLVKQNLSHKESLVRAKSELAFDCSRVEVDYIYSILSCMKSLFLERTQGATVREEKNNTKSMRNSSEDEECITEKRCSHYSTATKDVEKTISDIEKKWKKQVQKLVQEHEEKKLELLNMYADKKQKLETRKNVEAAVIRITCSRTSTQVDDLKQLDHKFERMLDEIKSEKNECLKSLEQMHEAAKKKLAEDEACWINRLKSWAQANLKVCVPIQSRNNMHLSGLCSSNISQNAPDVPICNDMNVEGTYADTNLPEAENTLATMSGGSTQQVHEMVAVRNDKTMDVSDLSHGQPTKIMVTKSQSNEHASITVPEILVPAGCQEEFAALSVHLSENQNCDRITSAGPDEDVSSRVPENREACSLDQDIHDELVLPMPHPASVLETRSAAESDQDGQDISPMPSSLAGKQPDPAANTQGQNLEAAIELQSAGSETVETTDFAASHQGDQVTCPLPSSPAGNQPASEANIESQNINTSAEPHVAGSEAVESGDYAVSDQETMGAQDACSLPSASVVTQSDLGANIEGQNITTVAQLPTNGSDAVETGGSPVSDQCAQDASPMALSSPGNHPDTAVNIEGLNNTTIAEPHISGSDACEMEIAEPGPRVERSTFANLVHEGGVEHSAGVTALVPSHLNNGTEQSAVLPVPQIPFPVFNDPFLHELEKLRRESENSKKTFEEKKSILKAELERKMAEVQAEFQRKFHEVEAEHNTRTTKIETDKNLVIMNKLLANAFLSKCTDKKVSPSAAPRGRIQQLAQRATQVSALRNYSASAPQQLQASSFPAPALVPAPLQLQQSSFPAPGPAPLHPQASSFASSVSRPSALPLNSAVCPMPQPRQPLISNIAPTPSVSPAANPVASASLRSPAPHLNSYRQSSSTPVATATPTSSAPPQALTYSAVSIQQQQQEQQPQQSLSSGGLRSNNDVNSESIAMASPNNLRESKSHLDLNECLTLPKTLDPSSPSPSDASRSSVDPTRPDSSSSRPGSTPTSSGSRFSKSRCAICLYEIRKEDGKAIFTAECSHSFHFDCITSNVKHGNRICPLCRTQWKQVPLCDIDSVPTLLAQMGFEDDEPLPQGETQTQSGGHRSDHQALEIQLFPEVSALAKPVSRGDFAVLVHLKAEGVSDDARRARAPLDLITVLDVSGSMEGIKMELMKNAMGFVIQNLGETDRLSVISFSSTARRLFPLRLMSETGKQAAMQAVNSLVAGGGTNIAEGLKIGARVIEDRRWKNPVSGMMLLSDGQDNFTFSHTGVRLRTDYESLLPGSCRIPIHTFGFGSDHDAELMHTISAVSSGTFSFIETETVIQDAFAQCIGGLLSVVILEQVVEIECIHGQGLKISSIKAGSYRSRIASDARTATIDVGDMYAEEERDFLVILEIPCCDNVSAESESLSLLKVRCVYKDPVTKERVRVESGELSIQRPMKLTGEEVVSIEVDRQLNRFLVSEAMSEARVLADGGDLSAAVGILRNRERELSESPSARSSDRLCQSLSSELSALQERMTSRRMYRTSGRAYAFSSMSSHSAQRATARGDSTQGFSSVQAYQTSPMARMVTRSQQLVLESPTKPSPARGDQS</sequence>
<feature type="coiled-coil region" evidence="2">
    <location>
        <begin position="1114"/>
        <end position="1145"/>
    </location>
</feature>
<feature type="domain" description="RING-type" evidence="4">
    <location>
        <begin position="2015"/>
        <end position="2059"/>
    </location>
</feature>
<feature type="compositionally biased region" description="Polar residues" evidence="3">
    <location>
        <begin position="40"/>
        <end position="53"/>
    </location>
</feature>
<accession>A0A8S1ZHN6</accession>
<feature type="region of interest" description="Disordered" evidence="3">
    <location>
        <begin position="2558"/>
        <end position="2587"/>
    </location>
</feature>
<feature type="compositionally biased region" description="Low complexity" evidence="3">
    <location>
        <begin position="1917"/>
        <end position="1927"/>
    </location>
</feature>
<dbReference type="CDD" id="cd01466">
    <property type="entry name" value="vWA_C3HC4_type"/>
    <property type="match status" value="1"/>
</dbReference>
<feature type="compositionally biased region" description="Low complexity" evidence="3">
    <location>
        <begin position="1860"/>
        <end position="1876"/>
    </location>
</feature>
<keyword evidence="1" id="KW-0862">Zinc</keyword>
<dbReference type="FunFam" id="3.30.40.10:FF:001358">
    <property type="entry name" value="Retroelement pol polyprotein-like"/>
    <property type="match status" value="1"/>
</dbReference>
<dbReference type="InterPro" id="IPR032838">
    <property type="entry name" value="Vwaint_dom"/>
</dbReference>
<evidence type="ECO:0000256" key="2">
    <source>
        <dbReference type="SAM" id="Coils"/>
    </source>
</evidence>
<dbReference type="PANTHER" id="PTHR35116:SF2">
    <property type="entry name" value="ATP-DEPENDENT HELICASE FAMILY PROTEIN-RELATED"/>
    <property type="match status" value="1"/>
</dbReference>
<feature type="region of interest" description="Disordered" evidence="3">
    <location>
        <begin position="1401"/>
        <end position="1433"/>
    </location>
</feature>
<feature type="compositionally biased region" description="Polar residues" evidence="3">
    <location>
        <begin position="239"/>
        <end position="254"/>
    </location>
</feature>
<feature type="region of interest" description="Disordered" evidence="3">
    <location>
        <begin position="1553"/>
        <end position="1583"/>
    </location>
</feature>
<feature type="region of interest" description="Disordered" evidence="3">
    <location>
        <begin position="1854"/>
        <end position="1940"/>
    </location>
</feature>
<feature type="compositionally biased region" description="Polar residues" evidence="3">
    <location>
        <begin position="1928"/>
        <end position="1940"/>
    </location>
</feature>
<keyword evidence="1" id="KW-0863">Zinc-finger</keyword>
<dbReference type="Gene3D" id="3.30.40.10">
    <property type="entry name" value="Zinc/RING finger domain, C3HC4 (zinc finger)"/>
    <property type="match status" value="1"/>
</dbReference>
<keyword evidence="1" id="KW-0479">Metal-binding</keyword>
<dbReference type="Gene3D" id="3.40.50.410">
    <property type="entry name" value="von Willebrand factor, type A domain"/>
    <property type="match status" value="1"/>
</dbReference>
<evidence type="ECO:0008006" key="8">
    <source>
        <dbReference type="Google" id="ProtNLM"/>
    </source>
</evidence>
<name>A0A8S1ZHN6_ARAAE</name>
<gene>
    <name evidence="6" type="ORF">AARE701A_LOCUS606</name>
</gene>
<dbReference type="Proteomes" id="UP000682877">
    <property type="component" value="Chromosome 1"/>
</dbReference>
<feature type="region of interest" description="Disordered" evidence="3">
    <location>
        <begin position="450"/>
        <end position="480"/>
    </location>
</feature>
<dbReference type="Pfam" id="PF25029">
    <property type="entry name" value="MOM1"/>
    <property type="match status" value="1"/>
</dbReference>
<dbReference type="InterPro" id="IPR013083">
    <property type="entry name" value="Znf_RING/FYVE/PHD"/>
</dbReference>
<evidence type="ECO:0000259" key="4">
    <source>
        <dbReference type="PROSITE" id="PS50089"/>
    </source>
</evidence>
<feature type="compositionally biased region" description="Basic and acidic residues" evidence="3">
    <location>
        <begin position="113"/>
        <end position="128"/>
    </location>
</feature>
<dbReference type="Gene3D" id="3.40.50.300">
    <property type="entry name" value="P-loop containing nucleotide triphosphate hydrolases"/>
    <property type="match status" value="1"/>
</dbReference>
<feature type="region of interest" description="Disordered" evidence="3">
    <location>
        <begin position="837"/>
        <end position="898"/>
    </location>
</feature>
<reference evidence="6" key="1">
    <citation type="submission" date="2021-01" db="EMBL/GenBank/DDBJ databases">
        <authorList>
            <person name="Bezrukov I."/>
        </authorList>
    </citation>
    <scope>NUCLEOTIDE SEQUENCE</scope>
</reference>
<feature type="compositionally biased region" description="Low complexity" evidence="3">
    <location>
        <begin position="1889"/>
        <end position="1908"/>
    </location>
</feature>
<dbReference type="InterPro" id="IPR056882">
    <property type="entry name" value="MOM1_dom"/>
</dbReference>
<evidence type="ECO:0000313" key="7">
    <source>
        <dbReference type="Proteomes" id="UP000682877"/>
    </source>
</evidence>
<evidence type="ECO:0000256" key="1">
    <source>
        <dbReference type="PROSITE-ProRule" id="PRU00175"/>
    </source>
</evidence>
<dbReference type="GO" id="GO:0031507">
    <property type="term" value="P:heterochromatin formation"/>
    <property type="evidence" value="ECO:0007669"/>
    <property type="project" value="InterPro"/>
</dbReference>
<evidence type="ECO:0000259" key="5">
    <source>
        <dbReference type="PROSITE" id="PS50234"/>
    </source>
</evidence>
<feature type="region of interest" description="Disordered" evidence="3">
    <location>
        <begin position="176"/>
        <end position="212"/>
    </location>
</feature>
<dbReference type="Pfam" id="PF00092">
    <property type="entry name" value="VWA"/>
    <property type="match status" value="1"/>
</dbReference>
<dbReference type="InterPro" id="IPR036465">
    <property type="entry name" value="vWFA_dom_sf"/>
</dbReference>
<dbReference type="PANTHER" id="PTHR35116">
    <property type="entry name" value="HELICASE PROTEIN MOM1"/>
    <property type="match status" value="1"/>
</dbReference>
<dbReference type="InterPro" id="IPR002035">
    <property type="entry name" value="VWF_A"/>
</dbReference>
<dbReference type="PROSITE" id="PS50234">
    <property type="entry name" value="VWFA"/>
    <property type="match status" value="1"/>
</dbReference>
<dbReference type="Pfam" id="PF17123">
    <property type="entry name" value="zf-RING_11"/>
    <property type="match status" value="1"/>
</dbReference>
<dbReference type="SUPFAM" id="SSF57850">
    <property type="entry name" value="RING/U-box"/>
    <property type="match status" value="1"/>
</dbReference>
<evidence type="ECO:0000313" key="6">
    <source>
        <dbReference type="EMBL" id="CAE5956849.1"/>
    </source>
</evidence>
<proteinExistence type="predicted"/>
<feature type="compositionally biased region" description="Basic and acidic residues" evidence="3">
    <location>
        <begin position="887"/>
        <end position="898"/>
    </location>
</feature>
<protein>
    <recommendedName>
        <fullName evidence="8">RING-type domain-containing protein</fullName>
    </recommendedName>
</protein>
<dbReference type="SUPFAM" id="SSF53300">
    <property type="entry name" value="vWA-like"/>
    <property type="match status" value="1"/>
</dbReference>
<feature type="region of interest" description="Disordered" evidence="3">
    <location>
        <begin position="233"/>
        <end position="266"/>
    </location>
</feature>
<feature type="region of interest" description="Disordered" evidence="3">
    <location>
        <begin position="1"/>
        <end position="136"/>
    </location>
</feature>